<evidence type="ECO:0000259" key="6">
    <source>
        <dbReference type="Pfam" id="PF05175"/>
    </source>
</evidence>
<dbReference type="InterPro" id="IPR002052">
    <property type="entry name" value="DNA_methylase_N6_adenine_CS"/>
</dbReference>
<gene>
    <name evidence="8" type="ORF">GP2143_00977</name>
</gene>
<keyword evidence="9" id="KW-1185">Reference proteome</keyword>
<dbReference type="SUPFAM" id="SSF53335">
    <property type="entry name" value="S-adenosyl-L-methionine-dependent methyltransferases"/>
    <property type="match status" value="1"/>
</dbReference>
<dbReference type="Pfam" id="PF05175">
    <property type="entry name" value="MTS"/>
    <property type="match status" value="1"/>
</dbReference>
<keyword evidence="1" id="KW-0963">Cytoplasm</keyword>
<keyword evidence="3 8" id="KW-0489">Methyltransferase</keyword>
<evidence type="ECO:0000259" key="7">
    <source>
        <dbReference type="Pfam" id="PF08468"/>
    </source>
</evidence>
<dbReference type="eggNOG" id="COG2813">
    <property type="taxonomic scope" value="Bacteria"/>
</dbReference>
<dbReference type="PANTHER" id="PTHR47816:SF4">
    <property type="entry name" value="RIBOSOMAL RNA SMALL SUBUNIT METHYLTRANSFERASE C"/>
    <property type="match status" value="1"/>
</dbReference>
<evidence type="ECO:0000256" key="2">
    <source>
        <dbReference type="ARBA" id="ARBA00022552"/>
    </source>
</evidence>
<evidence type="ECO:0000313" key="8">
    <source>
        <dbReference type="EMBL" id="EAW30668.1"/>
    </source>
</evidence>
<dbReference type="PROSITE" id="PS00092">
    <property type="entry name" value="N6_MTASE"/>
    <property type="match status" value="1"/>
</dbReference>
<dbReference type="AlphaFoldDB" id="A0YF73"/>
<dbReference type="Pfam" id="PF08468">
    <property type="entry name" value="MTS_N"/>
    <property type="match status" value="1"/>
</dbReference>
<evidence type="ECO:0000256" key="3">
    <source>
        <dbReference type="ARBA" id="ARBA00022603"/>
    </source>
</evidence>
<keyword evidence="2" id="KW-0698">rRNA processing</keyword>
<dbReference type="EMBL" id="AAVT01000007">
    <property type="protein sequence ID" value="EAW30668.1"/>
    <property type="molecule type" value="Genomic_DNA"/>
</dbReference>
<dbReference type="InterPro" id="IPR046977">
    <property type="entry name" value="RsmC/RlmG"/>
</dbReference>
<comment type="caution">
    <text evidence="8">The sequence shown here is derived from an EMBL/GenBank/DDBJ whole genome shotgun (WGS) entry which is preliminary data.</text>
</comment>
<name>A0YF73_9GAMM</name>
<keyword evidence="4 8" id="KW-0808">Transferase</keyword>
<dbReference type="InterPro" id="IPR029063">
    <property type="entry name" value="SAM-dependent_MTases_sf"/>
</dbReference>
<dbReference type="InterPro" id="IPR013675">
    <property type="entry name" value="Mtase_sm_N"/>
</dbReference>
<proteinExistence type="predicted"/>
<accession>A0YF73</accession>
<organism evidence="8 9">
    <name type="scientific">marine gamma proteobacterium HTCC2143</name>
    <dbReference type="NCBI Taxonomy" id="247633"/>
    <lineage>
        <taxon>Bacteria</taxon>
        <taxon>Pseudomonadati</taxon>
        <taxon>Pseudomonadota</taxon>
        <taxon>Gammaproteobacteria</taxon>
        <taxon>Cellvibrionales</taxon>
        <taxon>Spongiibacteraceae</taxon>
        <taxon>BD1-7 clade</taxon>
    </lineage>
</organism>
<dbReference type="OrthoDB" id="29650at2"/>
<evidence type="ECO:0000256" key="5">
    <source>
        <dbReference type="ARBA" id="ARBA00022691"/>
    </source>
</evidence>
<sequence length="350" mass="38533">MIDHPFQLLAKKINAADNSLRALWVVDENIGAAEITAVKPADHLQVMTNRYDVYRALKTAGFSVQLSDYDFSPMPASSFDTLYYRVSKEKAVVHHIINAALNCLREGGELFLAGYKSDGIKTYLTKAAGLLGEMGEKQRGNKTATMAAILCRGGDGERLDDKDYPSQSSIAFAGINFITKPGIFGWNKIDQGSQLLIDQLADEVKLMAHVPETVVDLGCGYGFISVMASRIVNATFIASDNNMAAINACTENFRQHGVSGSVVVDDCAADIELKADMVLCNPPFHQGFEVEDQLTEKFLRASGRLLNRKGVALFVVNRFIPLERKAKKWFKLVETIADNGRFKVVRLSNL</sequence>
<reference evidence="8 9" key="1">
    <citation type="journal article" date="2010" name="J. Bacteriol.">
        <title>Genome sequence of the oligotrophic marine Gammaproteobacterium HTCC2143, isolated from the Oregon Coast.</title>
        <authorList>
            <person name="Oh H.M."/>
            <person name="Kang I."/>
            <person name="Ferriera S."/>
            <person name="Giovannoni S.J."/>
            <person name="Cho J.C."/>
        </authorList>
    </citation>
    <scope>NUCLEOTIDE SEQUENCE [LARGE SCALE GENOMIC DNA]</scope>
    <source>
        <strain evidence="8 9">HTCC2143</strain>
    </source>
</reference>
<dbReference type="Gene3D" id="3.40.50.150">
    <property type="entry name" value="Vaccinia Virus protein VP39"/>
    <property type="match status" value="2"/>
</dbReference>
<dbReference type="GO" id="GO:0008990">
    <property type="term" value="F:rRNA (guanine-N2-)-methyltransferase activity"/>
    <property type="evidence" value="ECO:0007669"/>
    <property type="project" value="InterPro"/>
</dbReference>
<dbReference type="InterPro" id="IPR007848">
    <property type="entry name" value="Small_mtfrase_dom"/>
</dbReference>
<feature type="domain" description="Methyltransferase small" evidence="6">
    <location>
        <begin position="175"/>
        <end position="345"/>
    </location>
</feature>
<dbReference type="PANTHER" id="PTHR47816">
    <property type="entry name" value="RIBOSOMAL RNA SMALL SUBUNIT METHYLTRANSFERASE C"/>
    <property type="match status" value="1"/>
</dbReference>
<dbReference type="GO" id="GO:0003676">
    <property type="term" value="F:nucleic acid binding"/>
    <property type="evidence" value="ECO:0007669"/>
    <property type="project" value="InterPro"/>
</dbReference>
<dbReference type="Proteomes" id="UP000004931">
    <property type="component" value="Unassembled WGS sequence"/>
</dbReference>
<feature type="domain" description="Methyltransferase small N-terminal" evidence="7">
    <location>
        <begin position="41"/>
        <end position="122"/>
    </location>
</feature>
<evidence type="ECO:0000313" key="9">
    <source>
        <dbReference type="Proteomes" id="UP000004931"/>
    </source>
</evidence>
<protein>
    <submittedName>
        <fullName evidence="8">16S ribosomal RNA m2G1207 methyltransferase</fullName>
    </submittedName>
</protein>
<keyword evidence="5" id="KW-0949">S-adenosyl-L-methionine</keyword>
<dbReference type="STRING" id="247633.GP2143_00977"/>
<evidence type="ECO:0000256" key="1">
    <source>
        <dbReference type="ARBA" id="ARBA00022490"/>
    </source>
</evidence>
<evidence type="ECO:0000256" key="4">
    <source>
        <dbReference type="ARBA" id="ARBA00022679"/>
    </source>
</evidence>
<dbReference type="CDD" id="cd02440">
    <property type="entry name" value="AdoMet_MTases"/>
    <property type="match status" value="1"/>
</dbReference>